<proteinExistence type="inferred from homology"/>
<evidence type="ECO:0000313" key="4">
    <source>
        <dbReference type="Proteomes" id="UP000204221"/>
    </source>
</evidence>
<sequence length="280" mass="30616">MEVIGNGFIARHLRRYFADRHPGTTVIAAGVSRTTANGAAEFARERLLVDEVTRRCRAESRRIVFLSTAASGLYGSRGGPHREDEPINPVSPYGRHKWNLEAMIADSGVDWLTLRLSSLVGDGQPAHQLVPSLTAQIEAGVVTVYQGSHRDLLDVRHMVDILDHLLAAKVCRTVVNVASGTPQPVDHIVTCIERRLDTSARWDFMTGSSGGAVVSIDRLCELVPEVAAYGFGPGYLERLIHRYVSPASDEESHVPARPRAEEEHHDGTTIGTGFRDGPAR</sequence>
<evidence type="ECO:0000256" key="1">
    <source>
        <dbReference type="ARBA" id="ARBA00007637"/>
    </source>
</evidence>
<dbReference type="OrthoDB" id="3360397at2"/>
<dbReference type="InterPro" id="IPR001509">
    <property type="entry name" value="Epimerase_deHydtase"/>
</dbReference>
<keyword evidence="4" id="KW-1185">Reference proteome</keyword>
<dbReference type="SUPFAM" id="SSF51735">
    <property type="entry name" value="NAD(P)-binding Rossmann-fold domains"/>
    <property type="match status" value="1"/>
</dbReference>
<evidence type="ECO:0000313" key="3">
    <source>
        <dbReference type="EMBL" id="ASO20714.1"/>
    </source>
</evidence>
<gene>
    <name evidence="3" type="ORF">AHOG_15440</name>
</gene>
<dbReference type="Proteomes" id="UP000204221">
    <property type="component" value="Chromosome"/>
</dbReference>
<protein>
    <submittedName>
        <fullName evidence="3">NAD dependent epimerase/dehydratase family protein</fullName>
    </submittedName>
</protein>
<dbReference type="PANTHER" id="PTHR43000">
    <property type="entry name" value="DTDP-D-GLUCOSE 4,6-DEHYDRATASE-RELATED"/>
    <property type="match status" value="1"/>
</dbReference>
<accession>A0A221W4L7</accession>
<feature type="compositionally biased region" description="Basic and acidic residues" evidence="2">
    <location>
        <begin position="250"/>
        <end position="267"/>
    </location>
</feature>
<dbReference type="KEGG" id="ahg:AHOG_15440"/>
<feature type="region of interest" description="Disordered" evidence="2">
    <location>
        <begin position="250"/>
        <end position="280"/>
    </location>
</feature>
<dbReference type="AlphaFoldDB" id="A0A221W4L7"/>
<dbReference type="InterPro" id="IPR036291">
    <property type="entry name" value="NAD(P)-bd_dom_sf"/>
</dbReference>
<dbReference type="Gene3D" id="3.40.50.720">
    <property type="entry name" value="NAD(P)-binding Rossmann-like Domain"/>
    <property type="match status" value="1"/>
</dbReference>
<dbReference type="EMBL" id="CP022521">
    <property type="protein sequence ID" value="ASO20714.1"/>
    <property type="molecule type" value="Genomic_DNA"/>
</dbReference>
<dbReference type="Pfam" id="PF01370">
    <property type="entry name" value="Epimerase"/>
    <property type="match status" value="1"/>
</dbReference>
<evidence type="ECO:0000256" key="2">
    <source>
        <dbReference type="SAM" id="MobiDB-lite"/>
    </source>
</evidence>
<name>A0A221W4L7_9PSEU</name>
<dbReference type="RefSeq" id="WP_093942005.1">
    <property type="nucleotide sequence ID" value="NZ_CP022521.1"/>
</dbReference>
<organism evidence="3 4">
    <name type="scientific">Actinoalloteichus hoggarensis</name>
    <dbReference type="NCBI Taxonomy" id="1470176"/>
    <lineage>
        <taxon>Bacteria</taxon>
        <taxon>Bacillati</taxon>
        <taxon>Actinomycetota</taxon>
        <taxon>Actinomycetes</taxon>
        <taxon>Pseudonocardiales</taxon>
        <taxon>Pseudonocardiaceae</taxon>
        <taxon>Actinoalloteichus</taxon>
    </lineage>
</organism>
<reference evidence="3 4" key="1">
    <citation type="submission" date="2017-07" db="EMBL/GenBank/DDBJ databases">
        <title>Complete genome sequence of Actinoalloteichus hoggarensis DSM 45943, type strain of Actinoalloteichus hoggarensis.</title>
        <authorList>
            <person name="Ruckert C."/>
            <person name="Nouioui I."/>
            <person name="Willmese J."/>
            <person name="van Wezel G."/>
            <person name="Klenk H.-P."/>
            <person name="Kalinowski J."/>
            <person name="Zotchev S.B."/>
        </authorList>
    </citation>
    <scope>NUCLEOTIDE SEQUENCE [LARGE SCALE GENOMIC DNA]</scope>
    <source>
        <strain evidence="3 4">DSM 45943</strain>
    </source>
</reference>
<comment type="similarity">
    <text evidence="1">Belongs to the NAD(P)-dependent epimerase/dehydratase family.</text>
</comment>